<organism evidence="2 3">
    <name type="scientific">Deinococcus cavernae</name>
    <dbReference type="NCBI Taxonomy" id="2320857"/>
    <lineage>
        <taxon>Bacteria</taxon>
        <taxon>Thermotogati</taxon>
        <taxon>Deinococcota</taxon>
        <taxon>Deinococci</taxon>
        <taxon>Deinococcales</taxon>
        <taxon>Deinococcaceae</taxon>
        <taxon>Deinococcus</taxon>
    </lineage>
</organism>
<reference evidence="2 3" key="1">
    <citation type="submission" date="2018-09" db="EMBL/GenBank/DDBJ databases">
        <authorList>
            <person name="Zhu H."/>
        </authorList>
    </citation>
    <scope>NUCLEOTIDE SEQUENCE [LARGE SCALE GENOMIC DNA]</scope>
    <source>
        <strain evidence="2 3">K2S05-167</strain>
    </source>
</reference>
<dbReference type="Proteomes" id="UP000286287">
    <property type="component" value="Unassembled WGS sequence"/>
</dbReference>
<comment type="caution">
    <text evidence="2">The sequence shown here is derived from an EMBL/GenBank/DDBJ whole genome shotgun (WGS) entry which is preliminary data.</text>
</comment>
<proteinExistence type="predicted"/>
<sequence>MPRAALALALLALLTACTRQPSSGPSVVMHSVLLNTDLPGALPPGPDQAAYQRRLEQQAARHGLACTGTPEVMLSHAPDVLVDDLQVASGALWLPVGARSGVWTVRAAPPLLVAQAGSAVMVCVLAARVVG</sequence>
<dbReference type="RefSeq" id="WP_119761470.1">
    <property type="nucleotide sequence ID" value="NZ_QYUJ01000010.1"/>
</dbReference>
<evidence type="ECO:0000313" key="3">
    <source>
        <dbReference type="Proteomes" id="UP000286287"/>
    </source>
</evidence>
<feature type="chain" id="PRO_5019547259" description="Lipoprotein" evidence="1">
    <location>
        <begin position="22"/>
        <end position="131"/>
    </location>
</feature>
<protein>
    <recommendedName>
        <fullName evidence="4">Lipoprotein</fullName>
    </recommendedName>
</protein>
<dbReference type="PROSITE" id="PS51257">
    <property type="entry name" value="PROKAR_LIPOPROTEIN"/>
    <property type="match status" value="1"/>
</dbReference>
<keyword evidence="3" id="KW-1185">Reference proteome</keyword>
<dbReference type="EMBL" id="QYUJ01000010">
    <property type="protein sequence ID" value="RJF74492.1"/>
    <property type="molecule type" value="Genomic_DNA"/>
</dbReference>
<accession>A0A418VEF7</accession>
<gene>
    <name evidence="2" type="ORF">D3875_04215</name>
</gene>
<name>A0A418VEF7_9DEIO</name>
<dbReference type="AlphaFoldDB" id="A0A418VEF7"/>
<evidence type="ECO:0000256" key="1">
    <source>
        <dbReference type="SAM" id="SignalP"/>
    </source>
</evidence>
<keyword evidence="1" id="KW-0732">Signal</keyword>
<evidence type="ECO:0008006" key="4">
    <source>
        <dbReference type="Google" id="ProtNLM"/>
    </source>
</evidence>
<feature type="signal peptide" evidence="1">
    <location>
        <begin position="1"/>
        <end position="21"/>
    </location>
</feature>
<evidence type="ECO:0000313" key="2">
    <source>
        <dbReference type="EMBL" id="RJF74492.1"/>
    </source>
</evidence>